<reference evidence="4 5" key="1">
    <citation type="submission" date="2024-01" db="EMBL/GenBank/DDBJ databases">
        <title>Pedobacter sp. nov., isolated from fresh soil.</title>
        <authorList>
            <person name="Le N.T.T."/>
        </authorList>
    </citation>
    <scope>NUCLEOTIDE SEQUENCE [LARGE SCALE GENOMIC DNA]</scope>
    <source>
        <strain evidence="4 5">KR3-3</strain>
    </source>
</reference>
<comment type="caution">
    <text evidence="4">The sequence shown here is derived from an EMBL/GenBank/DDBJ whole genome shotgun (WGS) entry which is preliminary data.</text>
</comment>
<accession>A0ABU7I6V3</accession>
<dbReference type="PRINTS" id="PR00081">
    <property type="entry name" value="GDHRDH"/>
</dbReference>
<comment type="similarity">
    <text evidence="1 3">Belongs to the short-chain dehydrogenases/reductases (SDR) family.</text>
</comment>
<dbReference type="InterPro" id="IPR002347">
    <property type="entry name" value="SDR_fam"/>
</dbReference>
<evidence type="ECO:0000256" key="2">
    <source>
        <dbReference type="ARBA" id="ARBA00023002"/>
    </source>
</evidence>
<dbReference type="Pfam" id="PF00106">
    <property type="entry name" value="adh_short"/>
    <property type="match status" value="1"/>
</dbReference>
<evidence type="ECO:0000313" key="5">
    <source>
        <dbReference type="Proteomes" id="UP001336835"/>
    </source>
</evidence>
<sequence>MNAIVTGATKGIGRAIALKLADEGYNLAVCARTTSDLETLREQLSAKGVKVLAIPTDCSLKTEVMAFAQQAGKAFGTIDVLVNNAGTFWPGSLLDEEDEAFELQQQLNLNCAYYLSKFFGRMMREQRHGHIFNICSVASTQPVENAGSYSVTKAAMLSLNHVLRKELAQYHVKVTAVLPGSTLTASWEGTTINPESFVQPDDIASSISSILKLSTGVNVDELILKPLNFNHK</sequence>
<dbReference type="PANTHER" id="PTHR43669">
    <property type="entry name" value="5-KETO-D-GLUCONATE 5-REDUCTASE"/>
    <property type="match status" value="1"/>
</dbReference>
<organism evidence="4 5">
    <name type="scientific">Pedobacter albus</name>
    <dbReference type="NCBI Taxonomy" id="3113905"/>
    <lineage>
        <taxon>Bacteria</taxon>
        <taxon>Pseudomonadati</taxon>
        <taxon>Bacteroidota</taxon>
        <taxon>Sphingobacteriia</taxon>
        <taxon>Sphingobacteriales</taxon>
        <taxon>Sphingobacteriaceae</taxon>
        <taxon>Pedobacter</taxon>
    </lineage>
</organism>
<dbReference type="SUPFAM" id="SSF51735">
    <property type="entry name" value="NAD(P)-binding Rossmann-fold domains"/>
    <property type="match status" value="1"/>
</dbReference>
<dbReference type="GO" id="GO:0016491">
    <property type="term" value="F:oxidoreductase activity"/>
    <property type="evidence" value="ECO:0007669"/>
    <property type="project" value="UniProtKB-KW"/>
</dbReference>
<keyword evidence="2 4" id="KW-0560">Oxidoreductase</keyword>
<dbReference type="InterPro" id="IPR036291">
    <property type="entry name" value="NAD(P)-bd_dom_sf"/>
</dbReference>
<dbReference type="InterPro" id="IPR020904">
    <property type="entry name" value="Sc_DH/Rdtase_CS"/>
</dbReference>
<dbReference type="Gene3D" id="3.40.50.720">
    <property type="entry name" value="NAD(P)-binding Rossmann-like Domain"/>
    <property type="match status" value="1"/>
</dbReference>
<keyword evidence="5" id="KW-1185">Reference proteome</keyword>
<evidence type="ECO:0000256" key="1">
    <source>
        <dbReference type="ARBA" id="ARBA00006484"/>
    </source>
</evidence>
<protein>
    <submittedName>
        <fullName evidence="4">SDR family oxidoreductase</fullName>
        <ecNumber evidence="4">1.-.-.-</ecNumber>
    </submittedName>
</protein>
<evidence type="ECO:0000313" key="4">
    <source>
        <dbReference type="EMBL" id="MEE1945208.1"/>
    </source>
</evidence>
<proteinExistence type="inferred from homology"/>
<dbReference type="EMBL" id="JAZDQT010000001">
    <property type="protein sequence ID" value="MEE1945208.1"/>
    <property type="molecule type" value="Genomic_DNA"/>
</dbReference>
<dbReference type="RefSeq" id="WP_330107556.1">
    <property type="nucleotide sequence ID" value="NZ_JAZDQT010000001.1"/>
</dbReference>
<evidence type="ECO:0000256" key="3">
    <source>
        <dbReference type="RuleBase" id="RU000363"/>
    </source>
</evidence>
<dbReference type="PRINTS" id="PR00080">
    <property type="entry name" value="SDRFAMILY"/>
</dbReference>
<dbReference type="EC" id="1.-.-.-" evidence="4"/>
<dbReference type="Proteomes" id="UP001336835">
    <property type="component" value="Unassembled WGS sequence"/>
</dbReference>
<dbReference type="PROSITE" id="PS00061">
    <property type="entry name" value="ADH_SHORT"/>
    <property type="match status" value="1"/>
</dbReference>
<gene>
    <name evidence="4" type="ORF">VRU48_08820</name>
</gene>
<dbReference type="CDD" id="cd05233">
    <property type="entry name" value="SDR_c"/>
    <property type="match status" value="1"/>
</dbReference>
<dbReference type="PANTHER" id="PTHR43669:SF3">
    <property type="entry name" value="ALCOHOL DEHYDROGENASE, PUTATIVE (AFU_ORTHOLOGUE AFUA_3G03445)-RELATED"/>
    <property type="match status" value="1"/>
</dbReference>
<name>A0ABU7I6V3_9SPHI</name>